<dbReference type="GO" id="GO:0003677">
    <property type="term" value="F:DNA binding"/>
    <property type="evidence" value="ECO:0007669"/>
    <property type="project" value="InterPro"/>
</dbReference>
<reference evidence="2" key="1">
    <citation type="journal article" date="2014" name="Front. Microbiol.">
        <title>High frequency of phylogenetically diverse reductive dehalogenase-homologous genes in deep subseafloor sedimentary metagenomes.</title>
        <authorList>
            <person name="Kawai M."/>
            <person name="Futagami T."/>
            <person name="Toyoda A."/>
            <person name="Takaki Y."/>
            <person name="Nishi S."/>
            <person name="Hori S."/>
            <person name="Arai W."/>
            <person name="Tsubouchi T."/>
            <person name="Morono Y."/>
            <person name="Uchiyama I."/>
            <person name="Ito T."/>
            <person name="Fujiyama A."/>
            <person name="Inagaki F."/>
            <person name="Takami H."/>
        </authorList>
    </citation>
    <scope>NUCLEOTIDE SEQUENCE</scope>
    <source>
        <strain evidence="2">Expedition CK06-06</strain>
    </source>
</reference>
<dbReference type="GO" id="GO:0006355">
    <property type="term" value="P:regulation of DNA-templated transcription"/>
    <property type="evidence" value="ECO:0007669"/>
    <property type="project" value="InterPro"/>
</dbReference>
<protein>
    <recommendedName>
        <fullName evidence="1">HTH luxR-type domain-containing protein</fullName>
    </recommendedName>
</protein>
<dbReference type="SUPFAM" id="SSF46894">
    <property type="entry name" value="C-terminal effector domain of the bipartite response regulators"/>
    <property type="match status" value="1"/>
</dbReference>
<proteinExistence type="predicted"/>
<name>X1N498_9ZZZZ</name>
<dbReference type="AlphaFoldDB" id="X1N498"/>
<accession>X1N498</accession>
<dbReference type="InterPro" id="IPR016032">
    <property type="entry name" value="Sig_transdc_resp-reg_C-effctor"/>
</dbReference>
<evidence type="ECO:0000313" key="2">
    <source>
        <dbReference type="EMBL" id="GAI38413.1"/>
    </source>
</evidence>
<evidence type="ECO:0000259" key="1">
    <source>
        <dbReference type="SMART" id="SM00421"/>
    </source>
</evidence>
<feature type="non-terminal residue" evidence="2">
    <location>
        <position position="1"/>
    </location>
</feature>
<gene>
    <name evidence="2" type="ORF">S06H3_46117</name>
</gene>
<dbReference type="InterPro" id="IPR000792">
    <property type="entry name" value="Tscrpt_reg_LuxR_C"/>
</dbReference>
<dbReference type="InterPro" id="IPR036388">
    <property type="entry name" value="WH-like_DNA-bd_sf"/>
</dbReference>
<feature type="domain" description="HTH luxR-type" evidence="1">
    <location>
        <begin position="9"/>
        <end position="66"/>
    </location>
</feature>
<sequence>EPDASALQGYGLTPAETALAHAIARGISPLEYADTKKISVQTVRTQLKSIFLKTETRRQSQIAALFLSRR</sequence>
<dbReference type="EMBL" id="BARV01028866">
    <property type="protein sequence ID" value="GAI38413.1"/>
    <property type="molecule type" value="Genomic_DNA"/>
</dbReference>
<organism evidence="2">
    <name type="scientific">marine sediment metagenome</name>
    <dbReference type="NCBI Taxonomy" id="412755"/>
    <lineage>
        <taxon>unclassified sequences</taxon>
        <taxon>metagenomes</taxon>
        <taxon>ecological metagenomes</taxon>
    </lineage>
</organism>
<dbReference type="Gene3D" id="1.10.10.10">
    <property type="entry name" value="Winged helix-like DNA-binding domain superfamily/Winged helix DNA-binding domain"/>
    <property type="match status" value="1"/>
</dbReference>
<comment type="caution">
    <text evidence="2">The sequence shown here is derived from an EMBL/GenBank/DDBJ whole genome shotgun (WGS) entry which is preliminary data.</text>
</comment>
<dbReference type="SMART" id="SM00421">
    <property type="entry name" value="HTH_LUXR"/>
    <property type="match status" value="1"/>
</dbReference>